<name>A0AAP4CKF3_9BACI</name>
<dbReference type="EMBL" id="JAPNPE010000002">
    <property type="protein sequence ID" value="MDK7391246.1"/>
    <property type="molecule type" value="Genomic_DNA"/>
</dbReference>
<evidence type="ECO:0000313" key="1">
    <source>
        <dbReference type="EMBL" id="MDK7391246.1"/>
    </source>
</evidence>
<comment type="caution">
    <text evidence="1">The sequence shown here is derived from an EMBL/GenBank/DDBJ whole genome shotgun (WGS) entry which is preliminary data.</text>
</comment>
<organism evidence="1 2">
    <name type="scientific">Bacillus pacificus</name>
    <dbReference type="NCBI Taxonomy" id="2026187"/>
    <lineage>
        <taxon>Bacteria</taxon>
        <taxon>Bacillati</taxon>
        <taxon>Bacillota</taxon>
        <taxon>Bacilli</taxon>
        <taxon>Bacillales</taxon>
        <taxon>Bacillaceae</taxon>
        <taxon>Bacillus</taxon>
        <taxon>Bacillus cereus group</taxon>
    </lineage>
</organism>
<gene>
    <name evidence="1" type="ORF">OWO78_07300</name>
</gene>
<accession>A0AAP4CKF3</accession>
<evidence type="ECO:0000313" key="2">
    <source>
        <dbReference type="Proteomes" id="UP001174229"/>
    </source>
</evidence>
<dbReference type="RefSeq" id="WP_000042080.1">
    <property type="nucleotide sequence ID" value="NZ_CP099450.1"/>
</dbReference>
<dbReference type="AlphaFoldDB" id="A0AAP4CKF3"/>
<proteinExistence type="predicted"/>
<sequence>MSKNNDRNRSTHFHVFVQHRKEALLKQVAGRNNNHELKDSIKVFFEFVELIDVLKAIQE</sequence>
<protein>
    <submittedName>
        <fullName evidence="1">Uncharacterized protein</fullName>
    </submittedName>
</protein>
<reference evidence="1" key="1">
    <citation type="submission" date="2022-11" db="EMBL/GenBank/DDBJ databases">
        <title>WGS-based characterization of Bacillus cereus isolated from food &amp; feed additives.</title>
        <authorList>
            <person name="Bogaerts B."/>
            <person name="Fraiture M.-A."/>
            <person name="Roosens N.H.C."/>
            <person name="De Keersmaecker S.C.J."/>
            <person name="Vanneste K."/>
        </authorList>
    </citation>
    <scope>NUCLEOTIDE SEQUENCE</scope>
    <source>
        <strain evidence="1">74.2</strain>
    </source>
</reference>
<dbReference type="Proteomes" id="UP001174229">
    <property type="component" value="Unassembled WGS sequence"/>
</dbReference>